<reference evidence="2 3" key="1">
    <citation type="submission" date="2016-10" db="EMBL/GenBank/DDBJ databases">
        <authorList>
            <person name="de Groot N.N."/>
        </authorList>
    </citation>
    <scope>NUCLEOTIDE SEQUENCE [LARGE SCALE GENOMIC DNA]</scope>
    <source>
        <strain evidence="2 3">CGMCC 1.5058</strain>
    </source>
</reference>
<dbReference type="EMBL" id="FNDZ01000001">
    <property type="protein sequence ID" value="SDI04856.1"/>
    <property type="molecule type" value="Genomic_DNA"/>
</dbReference>
<name>A0A1G8HDX4_9CLOT</name>
<keyword evidence="1" id="KW-0472">Membrane</keyword>
<feature type="transmembrane region" description="Helical" evidence="1">
    <location>
        <begin position="65"/>
        <end position="85"/>
    </location>
</feature>
<feature type="transmembrane region" description="Helical" evidence="1">
    <location>
        <begin position="42"/>
        <end position="59"/>
    </location>
</feature>
<keyword evidence="1" id="KW-1133">Transmembrane helix</keyword>
<keyword evidence="1" id="KW-0812">Transmembrane</keyword>
<sequence length="100" mass="11789">MEQVIAPLFISFALYAALFVLIQQKKKQQRDTGVKGKPLPFINQFFIYSIWPTLIMVFFMDFEFYQFVVFYGYSLVMVYLGNIAYKKTVERTEEAVDDAE</sequence>
<evidence type="ECO:0000256" key="1">
    <source>
        <dbReference type="SAM" id="Phobius"/>
    </source>
</evidence>
<evidence type="ECO:0000313" key="3">
    <source>
        <dbReference type="Proteomes" id="UP000183255"/>
    </source>
</evidence>
<evidence type="ECO:0000313" key="2">
    <source>
        <dbReference type="EMBL" id="SDI04856.1"/>
    </source>
</evidence>
<accession>A0A1G8HDX4</accession>
<dbReference type="Proteomes" id="UP000183255">
    <property type="component" value="Unassembled WGS sequence"/>
</dbReference>
<proteinExistence type="predicted"/>
<gene>
    <name evidence="2" type="ORF">SAMN05421804_101554</name>
</gene>
<dbReference type="AlphaFoldDB" id="A0A1G8HDX4"/>
<feature type="transmembrane region" description="Helical" evidence="1">
    <location>
        <begin position="6"/>
        <end position="22"/>
    </location>
</feature>
<organism evidence="2 3">
    <name type="scientific">Proteiniclasticum ruminis</name>
    <dbReference type="NCBI Taxonomy" id="398199"/>
    <lineage>
        <taxon>Bacteria</taxon>
        <taxon>Bacillati</taxon>
        <taxon>Bacillota</taxon>
        <taxon>Clostridia</taxon>
        <taxon>Eubacteriales</taxon>
        <taxon>Clostridiaceae</taxon>
        <taxon>Proteiniclasticum</taxon>
    </lineage>
</organism>
<protein>
    <submittedName>
        <fullName evidence="2">Uncharacterized protein</fullName>
    </submittedName>
</protein>
<dbReference type="RefSeq" id="WP_031573779.1">
    <property type="nucleotide sequence ID" value="NZ_FNDZ01000001.1"/>
</dbReference>